<keyword evidence="3" id="KW-0479">Metal-binding</keyword>
<sequence length="78" mass="8524">MPKQPSDPIVQQRAQAAGETGFPPPEVIYVKDHRVMCDGGGGALGHPRVYYELGDEGFVECGYCDRRFVLEGGPADER</sequence>
<feature type="region of interest" description="Disordered" evidence="1">
    <location>
        <begin position="1"/>
        <end position="24"/>
    </location>
</feature>
<protein>
    <submittedName>
        <fullName evidence="3">Zinc-finger domain-containing protein</fullName>
    </submittedName>
</protein>
<dbReference type="AlphaFoldDB" id="A0A4S2H107"/>
<dbReference type="Gene3D" id="2.60.260.40">
    <property type="entry name" value="q5lls5 like domains"/>
    <property type="match status" value="1"/>
</dbReference>
<comment type="caution">
    <text evidence="3">The sequence shown here is derived from an EMBL/GenBank/DDBJ whole genome shotgun (WGS) entry which is preliminary data.</text>
</comment>
<dbReference type="InterPro" id="IPR019401">
    <property type="entry name" value="Znf_CHCC"/>
</dbReference>
<dbReference type="Pfam" id="PF10276">
    <property type="entry name" value="zf-CHCC"/>
    <property type="match status" value="1"/>
</dbReference>
<name>A0A4S2H107_9PROT</name>
<feature type="domain" description="Zinc finger CHCC-type" evidence="2">
    <location>
        <begin position="33"/>
        <end position="68"/>
    </location>
</feature>
<dbReference type="GO" id="GO:0008270">
    <property type="term" value="F:zinc ion binding"/>
    <property type="evidence" value="ECO:0007669"/>
    <property type="project" value="UniProtKB-KW"/>
</dbReference>
<gene>
    <name evidence="3" type="ORF">E5163_08685</name>
</gene>
<evidence type="ECO:0000259" key="2">
    <source>
        <dbReference type="Pfam" id="PF10276"/>
    </source>
</evidence>
<keyword evidence="3" id="KW-0862">Zinc</keyword>
<dbReference type="OrthoDB" id="7391570at2"/>
<evidence type="ECO:0000313" key="3">
    <source>
        <dbReference type="EMBL" id="TGY89186.1"/>
    </source>
</evidence>
<proteinExistence type="predicted"/>
<evidence type="ECO:0000313" key="4">
    <source>
        <dbReference type="Proteomes" id="UP000308054"/>
    </source>
</evidence>
<keyword evidence="4" id="KW-1185">Reference proteome</keyword>
<keyword evidence="3" id="KW-0863">Zinc-finger</keyword>
<organism evidence="3 4">
    <name type="scientific">Marinicauda algicola</name>
    <dbReference type="NCBI Taxonomy" id="2029849"/>
    <lineage>
        <taxon>Bacteria</taxon>
        <taxon>Pseudomonadati</taxon>
        <taxon>Pseudomonadota</taxon>
        <taxon>Alphaproteobacteria</taxon>
        <taxon>Maricaulales</taxon>
        <taxon>Maricaulaceae</taxon>
        <taxon>Marinicauda</taxon>
    </lineage>
</organism>
<dbReference type="Proteomes" id="UP000308054">
    <property type="component" value="Unassembled WGS sequence"/>
</dbReference>
<accession>A0A4S2H107</accession>
<evidence type="ECO:0000256" key="1">
    <source>
        <dbReference type="SAM" id="MobiDB-lite"/>
    </source>
</evidence>
<reference evidence="3 4" key="1">
    <citation type="journal article" date="2017" name="Int. J. Syst. Evol. Microbiol.">
        <title>Marinicauda algicola sp. nov., isolated from a marine red alga Rhodosorus marinus.</title>
        <authorList>
            <person name="Jeong S.E."/>
            <person name="Jeon S.H."/>
            <person name="Chun B.H."/>
            <person name="Kim D.W."/>
            <person name="Jeon C.O."/>
        </authorList>
    </citation>
    <scope>NUCLEOTIDE SEQUENCE [LARGE SCALE GENOMIC DNA]</scope>
    <source>
        <strain evidence="3 4">JCM 31718</strain>
    </source>
</reference>
<dbReference type="EMBL" id="SRXW01000002">
    <property type="protein sequence ID" value="TGY89186.1"/>
    <property type="molecule type" value="Genomic_DNA"/>
</dbReference>